<sequence>MFISLSRVPLTINAKADRRQLRDLATSRSQEDNLAFSLANSVKQEPSTPTEMQLRALWAKVFQVEEHVLGKNDHFLRCGGDFIIAMKLTSHARSAGFSLTVQDIFQTPVLEDMAALISQRSLQDLSPQSTVSWIHGLLHWIVHVWYAGSYTLMKHQYVHMNGVLAPRYRLVDLLFPYIVDPLVGHTWNSYYYHHVKMHYVEGNGPLDLNSTMWYDRDSIADFARYVGRFFFLVSLELPLYFLRKGQYSTSLKTAFWEFSNYLAIALLYCYGHARATICVFILPLMTLRAGLMAGNWGQHAFVDPRDPSSDFRSSITLIDVASNRFCFNDGYHTSHHLHPRRHWREHPVALLRDQKRYSDERALVFQNVDYLMLTVNLLRKNYIHLARCMVPIGAEQRAMSLEERADLLRSRTRRFPELHLERKSASKRR</sequence>
<dbReference type="InterPro" id="IPR005804">
    <property type="entry name" value="FA_desaturase_dom"/>
</dbReference>
<dbReference type="STRING" id="27334.A0A0A2K032"/>
<dbReference type="PANTHER" id="PTHR36459">
    <property type="entry name" value="ORF"/>
    <property type="match status" value="1"/>
</dbReference>
<accession>A0A0A2K032</accession>
<dbReference type="InterPro" id="IPR009081">
    <property type="entry name" value="PP-bd_ACP"/>
</dbReference>
<keyword evidence="6" id="KW-1185">Reference proteome</keyword>
<dbReference type="Pfam" id="PF00487">
    <property type="entry name" value="FA_desaturase"/>
    <property type="match status" value="1"/>
</dbReference>
<protein>
    <submittedName>
        <fullName evidence="5">Fatty acid desaturase, type 1</fullName>
    </submittedName>
</protein>
<evidence type="ECO:0000259" key="4">
    <source>
        <dbReference type="PROSITE" id="PS50075"/>
    </source>
</evidence>
<name>A0A0A2K032_PENEN</name>
<evidence type="ECO:0000256" key="1">
    <source>
        <dbReference type="ARBA" id="ARBA00022450"/>
    </source>
</evidence>
<dbReference type="RefSeq" id="XP_016601304.1">
    <property type="nucleotide sequence ID" value="XM_016740691.1"/>
</dbReference>
<keyword evidence="3" id="KW-0436">Ligase</keyword>
<organism evidence="5 6">
    <name type="scientific">Penicillium expansum</name>
    <name type="common">Blue mold rot fungus</name>
    <dbReference type="NCBI Taxonomy" id="27334"/>
    <lineage>
        <taxon>Eukaryota</taxon>
        <taxon>Fungi</taxon>
        <taxon>Dikarya</taxon>
        <taxon>Ascomycota</taxon>
        <taxon>Pezizomycotina</taxon>
        <taxon>Eurotiomycetes</taxon>
        <taxon>Eurotiomycetidae</taxon>
        <taxon>Eurotiales</taxon>
        <taxon>Aspergillaceae</taxon>
        <taxon>Penicillium</taxon>
    </lineage>
</organism>
<dbReference type="Pfam" id="PF00550">
    <property type="entry name" value="PP-binding"/>
    <property type="match status" value="1"/>
</dbReference>
<proteinExistence type="predicted"/>
<dbReference type="AlphaFoldDB" id="A0A0A2K032"/>
<dbReference type="GO" id="GO:0044550">
    <property type="term" value="P:secondary metabolite biosynthetic process"/>
    <property type="evidence" value="ECO:0007669"/>
    <property type="project" value="UniProtKB-ARBA"/>
</dbReference>
<dbReference type="HOGENOM" id="CLU_033263_1_1_1"/>
<dbReference type="InterPro" id="IPR036736">
    <property type="entry name" value="ACP-like_sf"/>
</dbReference>
<dbReference type="FunFam" id="1.10.1200.10:FF:000005">
    <property type="entry name" value="Nonribosomal peptide synthetase 1"/>
    <property type="match status" value="1"/>
</dbReference>
<dbReference type="GO" id="GO:0006629">
    <property type="term" value="P:lipid metabolic process"/>
    <property type="evidence" value="ECO:0007669"/>
    <property type="project" value="InterPro"/>
</dbReference>
<dbReference type="PANTHER" id="PTHR36459:SF1">
    <property type="entry name" value="FATTY ACID DESATURASE DOMAIN-CONTAINING PROTEIN-RELATED"/>
    <property type="match status" value="1"/>
</dbReference>
<dbReference type="GO" id="GO:0016874">
    <property type="term" value="F:ligase activity"/>
    <property type="evidence" value="ECO:0007669"/>
    <property type="project" value="UniProtKB-KW"/>
</dbReference>
<evidence type="ECO:0000256" key="2">
    <source>
        <dbReference type="ARBA" id="ARBA00022553"/>
    </source>
</evidence>
<dbReference type="SUPFAM" id="SSF47336">
    <property type="entry name" value="ACP-like"/>
    <property type="match status" value="1"/>
</dbReference>
<keyword evidence="2" id="KW-0597">Phosphoprotein</keyword>
<dbReference type="Proteomes" id="UP000030143">
    <property type="component" value="Unassembled WGS sequence"/>
</dbReference>
<keyword evidence="1" id="KW-0596">Phosphopantetheine</keyword>
<reference evidence="5 6" key="1">
    <citation type="journal article" date="2015" name="Mol. Plant Microbe Interact.">
        <title>Genome, transcriptome, and functional analyses of Penicillium expansum provide new insights into secondary metabolism and pathogenicity.</title>
        <authorList>
            <person name="Ballester A.R."/>
            <person name="Marcet-Houben M."/>
            <person name="Levin E."/>
            <person name="Sela N."/>
            <person name="Selma-Lazaro C."/>
            <person name="Carmona L."/>
            <person name="Wisniewski M."/>
            <person name="Droby S."/>
            <person name="Gonzalez-Candelas L."/>
            <person name="Gabaldon T."/>
        </authorList>
    </citation>
    <scope>NUCLEOTIDE SEQUENCE [LARGE SCALE GENOMIC DNA]</scope>
    <source>
        <strain evidence="5 6">MD-8</strain>
    </source>
</reference>
<dbReference type="Gene3D" id="1.10.1200.10">
    <property type="entry name" value="ACP-like"/>
    <property type="match status" value="1"/>
</dbReference>
<gene>
    <name evidence="5" type="ORF">PEX2_034160</name>
</gene>
<dbReference type="PROSITE" id="PS50075">
    <property type="entry name" value="CARRIER"/>
    <property type="match status" value="1"/>
</dbReference>
<dbReference type="EMBL" id="JQFZ01000076">
    <property type="protein sequence ID" value="KGO60238.1"/>
    <property type="molecule type" value="Genomic_DNA"/>
</dbReference>
<evidence type="ECO:0000313" key="5">
    <source>
        <dbReference type="EMBL" id="KGO60238.1"/>
    </source>
</evidence>
<comment type="caution">
    <text evidence="5">The sequence shown here is derived from an EMBL/GenBank/DDBJ whole genome shotgun (WGS) entry which is preliminary data.</text>
</comment>
<dbReference type="VEuPathDB" id="FungiDB:PEXP_090910"/>
<evidence type="ECO:0000313" key="6">
    <source>
        <dbReference type="Proteomes" id="UP000030143"/>
    </source>
</evidence>
<feature type="domain" description="Carrier" evidence="4">
    <location>
        <begin position="45"/>
        <end position="121"/>
    </location>
</feature>
<dbReference type="GeneID" id="27676110"/>
<evidence type="ECO:0000256" key="3">
    <source>
        <dbReference type="ARBA" id="ARBA00022598"/>
    </source>
</evidence>